<feature type="domain" description="THUMP" evidence="1">
    <location>
        <begin position="95"/>
        <end position="161"/>
    </location>
</feature>
<evidence type="ECO:0000259" key="1">
    <source>
        <dbReference type="Pfam" id="PF02926"/>
    </source>
</evidence>
<organism evidence="2">
    <name type="scientific">Candidatus Heimdallarchaeum endolithica</name>
    <dbReference type="NCBI Taxonomy" id="2876572"/>
    <lineage>
        <taxon>Archaea</taxon>
        <taxon>Promethearchaeati</taxon>
        <taxon>Candidatus Heimdallarchaeota</taxon>
        <taxon>Candidatus Heimdallarchaeia (ex Rinke et al. 2021) (nom. nud.)</taxon>
        <taxon>Candidatus Heimdallarchaeales</taxon>
        <taxon>Candidatus Heimdallarchaeaceae</taxon>
        <taxon>Candidatus Heimdallarchaeum</taxon>
    </lineage>
</organism>
<dbReference type="Proteomes" id="UP001200513">
    <property type="component" value="Chromosome"/>
</dbReference>
<reference evidence="2" key="1">
    <citation type="journal article" date="2022" name="Nat. Microbiol.">
        <title>Unique mobile elements and scalable gene flow at the prokaryote-eukaryote boundary revealed by circularized Asgard archaea genomes.</title>
        <authorList>
            <person name="Wu F."/>
            <person name="Speth D.R."/>
            <person name="Philosof A."/>
            <person name="Cremiere A."/>
            <person name="Narayanan A."/>
            <person name="Barco R.A."/>
            <person name="Connon S.A."/>
            <person name="Amend J.P."/>
            <person name="Antoshechkin I.A."/>
            <person name="Orphan V.J."/>
        </authorList>
    </citation>
    <scope>NUCLEOTIDE SEQUENCE</scope>
    <source>
        <strain evidence="2">PR6</strain>
    </source>
</reference>
<dbReference type="AlphaFoldDB" id="A0A9Y1BNJ9"/>
<dbReference type="InterPro" id="IPR040183">
    <property type="entry name" value="THUMPD1-like"/>
</dbReference>
<dbReference type="PANTHER" id="PTHR13452">
    <property type="entry name" value="THUMP DOMAIN CONTAINING PROTEIN 1-RELATED"/>
    <property type="match status" value="1"/>
</dbReference>
<dbReference type="Pfam" id="PF02926">
    <property type="entry name" value="THUMP"/>
    <property type="match status" value="1"/>
</dbReference>
<accession>A0A9Y1BNJ9</accession>
<dbReference type="EMBL" id="CP084167">
    <property type="protein sequence ID" value="UJG42294.1"/>
    <property type="molecule type" value="Genomic_DNA"/>
</dbReference>
<dbReference type="Gene3D" id="3.30.2300.10">
    <property type="entry name" value="THUMP superfamily"/>
    <property type="match status" value="1"/>
</dbReference>
<dbReference type="CDD" id="cd11717">
    <property type="entry name" value="THUMP_THUMPD1_like"/>
    <property type="match status" value="1"/>
</dbReference>
<dbReference type="InterPro" id="IPR004114">
    <property type="entry name" value="THUMP_dom"/>
</dbReference>
<name>A0A9Y1BNJ9_9ARCH</name>
<evidence type="ECO:0000313" key="2">
    <source>
        <dbReference type="EMBL" id="UJG42294.1"/>
    </source>
</evidence>
<gene>
    <name evidence="2" type="ORF">K9W46_07725</name>
</gene>
<sequence>MNEKNGLVISSARNFERSASSEVYYALTELLGYDDVTVYPVKKISGLSLAFFEQDSVTTLELLTRLVESDPSIFRFCLKLVPFQYEMSSSLDNFEQIGSLLSSKISSEHSWKILLRRRHTQLDRKSIISSIALKIANGKVDLENPDLIIIVEVIGQWSYVGLSPFSELSLSQYVHEQEFDDFSF</sequence>
<proteinExistence type="predicted"/>
<dbReference type="GO" id="GO:0003723">
    <property type="term" value="F:RNA binding"/>
    <property type="evidence" value="ECO:0007669"/>
    <property type="project" value="InterPro"/>
</dbReference>
<dbReference type="GO" id="GO:0006400">
    <property type="term" value="P:tRNA modification"/>
    <property type="evidence" value="ECO:0007669"/>
    <property type="project" value="InterPro"/>
</dbReference>
<dbReference type="SUPFAM" id="SSF143437">
    <property type="entry name" value="THUMP domain-like"/>
    <property type="match status" value="1"/>
</dbReference>
<protein>
    <submittedName>
        <fullName evidence="2">THUMP domain-containing protein</fullName>
    </submittedName>
</protein>
<dbReference type="PANTHER" id="PTHR13452:SF10">
    <property type="entry name" value="THUMP DOMAIN-CONTAINING PROTEIN 1"/>
    <property type="match status" value="1"/>
</dbReference>